<dbReference type="Proteomes" id="UP000195437">
    <property type="component" value="Chromosome"/>
</dbReference>
<dbReference type="KEGG" id="tum:CBW65_02030"/>
<dbReference type="InterPro" id="IPR053163">
    <property type="entry name" value="HTH-type_regulator_Rgg"/>
</dbReference>
<dbReference type="PANTHER" id="PTHR37038">
    <property type="entry name" value="TRANSCRIPTIONAL REGULATOR-RELATED"/>
    <property type="match status" value="1"/>
</dbReference>
<dbReference type="Pfam" id="PF01381">
    <property type="entry name" value="HTH_3"/>
    <property type="match status" value="1"/>
</dbReference>
<dbReference type="InterPro" id="IPR010982">
    <property type="entry name" value="Lambda_DNA-bd_dom_sf"/>
</dbReference>
<name>A0A1Y0IKT4_9BACL</name>
<dbReference type="CDD" id="cd00093">
    <property type="entry name" value="HTH_XRE"/>
    <property type="match status" value="1"/>
</dbReference>
<feature type="domain" description="HTH cro/C1-type" evidence="1">
    <location>
        <begin position="104"/>
        <end position="159"/>
    </location>
</feature>
<reference evidence="3" key="1">
    <citation type="submission" date="2017-05" db="EMBL/GenBank/DDBJ databases">
        <authorList>
            <person name="Sung H."/>
        </authorList>
    </citation>
    <scope>NUCLEOTIDE SEQUENCE [LARGE SCALE GENOMIC DNA]</scope>
    <source>
        <strain evidence="3">AR23208</strain>
    </source>
</reference>
<dbReference type="InterPro" id="IPR001387">
    <property type="entry name" value="Cro/C1-type_HTH"/>
</dbReference>
<evidence type="ECO:0000259" key="1">
    <source>
        <dbReference type="PROSITE" id="PS50943"/>
    </source>
</evidence>
<dbReference type="GO" id="GO:0003677">
    <property type="term" value="F:DNA binding"/>
    <property type="evidence" value="ECO:0007669"/>
    <property type="project" value="InterPro"/>
</dbReference>
<proteinExistence type="predicted"/>
<dbReference type="AlphaFoldDB" id="A0A1Y0IKT4"/>
<evidence type="ECO:0000313" key="3">
    <source>
        <dbReference type="Proteomes" id="UP000195437"/>
    </source>
</evidence>
<dbReference type="EMBL" id="CP021434">
    <property type="protein sequence ID" value="ARU59974.1"/>
    <property type="molecule type" value="Genomic_DNA"/>
</dbReference>
<dbReference type="SMART" id="SM00530">
    <property type="entry name" value="HTH_XRE"/>
    <property type="match status" value="1"/>
</dbReference>
<evidence type="ECO:0000313" key="2">
    <source>
        <dbReference type="EMBL" id="ARU59974.1"/>
    </source>
</evidence>
<accession>A0A1Y0IKT4</accession>
<keyword evidence="3" id="KW-1185">Reference proteome</keyword>
<gene>
    <name evidence="2" type="ORF">CBW65_02030</name>
</gene>
<dbReference type="InterPro" id="IPR011990">
    <property type="entry name" value="TPR-like_helical_dom_sf"/>
</dbReference>
<protein>
    <recommendedName>
        <fullName evidence="1">HTH cro/C1-type domain-containing protein</fullName>
    </recommendedName>
</protein>
<dbReference type="Gene3D" id="1.25.40.10">
    <property type="entry name" value="Tetratricopeptide repeat domain"/>
    <property type="match status" value="1"/>
</dbReference>
<dbReference type="SUPFAM" id="SSF47413">
    <property type="entry name" value="lambda repressor-like DNA-binding domains"/>
    <property type="match status" value="1"/>
</dbReference>
<organism evidence="2 3">
    <name type="scientific">Tumebacillus avium</name>
    <dbReference type="NCBI Taxonomy" id="1903704"/>
    <lineage>
        <taxon>Bacteria</taxon>
        <taxon>Bacillati</taxon>
        <taxon>Bacillota</taxon>
        <taxon>Bacilli</taxon>
        <taxon>Bacillales</taxon>
        <taxon>Alicyclobacillaceae</taxon>
        <taxon>Tumebacillus</taxon>
    </lineage>
</organism>
<dbReference type="PROSITE" id="PS50943">
    <property type="entry name" value="HTH_CROC1"/>
    <property type="match status" value="1"/>
</dbReference>
<sequence>MRRSNFLMVSERDTNISAKSYPRPFSCCFPYKEIITGCLTQHQLYKIFVTIDRLLYTKPLSINQQFHTRVFINNIFCYNYHRKPYREDQSMKLNVNIQKLGNKLRELRVEKGLSQRELAGAICSSSTVSQIENGTYPSIPSVEILNGLCEKLGTTLGELFVDADLDSEALENDVLIDILTVLLHRGEFDEAQRILNELDTRQNLLVYQKNKLMICHGDYLLKQGEYHQAVDYLTNFQHQLESKRETDGHLLTNIYNRIGTAWYLLGNMCFATKKCRVSRPFCA</sequence>